<reference evidence="20 30" key="6">
    <citation type="submission" date="2019-08" db="EMBL/GenBank/DDBJ databases">
        <authorList>
            <person name="Ashton P.M."/>
            <person name="Dallman T."/>
            <person name="Nair S."/>
            <person name="De Pinna E."/>
            <person name="Peters T."/>
            <person name="Grant K."/>
        </authorList>
    </citation>
    <scope>NUCLEOTIDE SEQUENCE [LARGE SCALE GENOMIC DNA]</scope>
    <source>
        <strain evidence="15 36">282333</strain>
        <strain evidence="16 35">282352</strain>
        <strain evidence="14 37">289003</strain>
        <strain evidence="20 30">788324</strain>
        <strain evidence="9">RL15000286</strain>
    </source>
</reference>
<dbReference type="EMBL" id="AABGHY010000001">
    <property type="protein sequence ID" value="EAH3293122.1"/>
    <property type="molecule type" value="Genomic_DNA"/>
</dbReference>
<dbReference type="Proteomes" id="UP000843503">
    <property type="component" value="Unassembled WGS sequence"/>
</dbReference>
<evidence type="ECO:0000313" key="36">
    <source>
        <dbReference type="Proteomes" id="UP000533021"/>
    </source>
</evidence>
<dbReference type="EMBL" id="AANEHK010000003">
    <property type="protein sequence ID" value="EDO0985216.1"/>
    <property type="molecule type" value="Genomic_DNA"/>
</dbReference>
<dbReference type="PANTHER" id="PTHR21600:SF35">
    <property type="entry name" value="PSEUDOURIDINE SYNTHASE"/>
    <property type="match status" value="1"/>
</dbReference>
<evidence type="ECO:0000313" key="27">
    <source>
        <dbReference type="Proteomes" id="UP000365297"/>
    </source>
</evidence>
<dbReference type="EMBL" id="AALGDA010000006">
    <property type="protein sequence ID" value="ECY9781959.1"/>
    <property type="molecule type" value="Genomic_DNA"/>
</dbReference>
<evidence type="ECO:0000313" key="16">
    <source>
        <dbReference type="EMBL" id="EAH3293122.1"/>
    </source>
</evidence>
<dbReference type="Proteomes" id="UP000527632">
    <property type="component" value="Unassembled WGS sequence"/>
</dbReference>
<dbReference type="Proteomes" id="UP000393182">
    <property type="component" value="Unassembled WGS sequence"/>
</dbReference>
<evidence type="ECO:0000313" key="35">
    <source>
        <dbReference type="Proteomes" id="UP000530452"/>
    </source>
</evidence>
<evidence type="ECO:0000313" key="23">
    <source>
        <dbReference type="EMBL" id="HAJ9592459.1"/>
    </source>
</evidence>
<evidence type="ECO:0000313" key="12">
    <source>
        <dbReference type="EMBL" id="EAG6990066.1"/>
    </source>
</evidence>
<dbReference type="EMBL" id="AABBZO010000016">
    <property type="protein sequence ID" value="EAG4463167.1"/>
    <property type="molecule type" value="Genomic_DNA"/>
</dbReference>
<dbReference type="Proteomes" id="UP000522199">
    <property type="component" value="Unassembled WGS sequence"/>
</dbReference>
<evidence type="ECO:0000313" key="22">
    <source>
        <dbReference type="EMBL" id="HAC1754530.1"/>
    </source>
</evidence>
<proteinExistence type="inferred from homology"/>
<reference evidence="32 38" key="5">
    <citation type="submission" date="2019-04" db="EMBL/GenBank/DDBJ databases">
        <authorList>
            <consortium name="GenomeTrakr network: Whole genome sequencing for foodborne pathogen traceback"/>
        </authorList>
    </citation>
    <scope>NUCLEOTIDE SEQUENCE [LARGE SCALE GENOMIC DNA]</scope>
    <source>
        <strain evidence="12 38">CFSAN004300</strain>
        <strain evidence="13 32">CFSAN072474</strain>
    </source>
</reference>
<evidence type="ECO:0000313" key="25">
    <source>
        <dbReference type="Proteomes" id="UP000272537"/>
    </source>
</evidence>
<evidence type="ECO:0000313" key="10">
    <source>
        <dbReference type="EMBL" id="EAG0866008.1"/>
    </source>
</evidence>
<evidence type="ECO:0000313" key="37">
    <source>
        <dbReference type="Proteomes" id="UP000546397"/>
    </source>
</evidence>
<gene>
    <name evidence="24" type="primary">rlud_1</name>
    <name evidence="10" type="ORF">A8L61_01780</name>
    <name evidence="12" type="ORF">AB917_05630</name>
    <name evidence="8" type="ORF">ART25_01685</name>
    <name evidence="7" type="ORF">ARY78_01335</name>
    <name evidence="18" type="ORF">BCZ19_01570</name>
    <name evidence="11" type="ORF">CA369_12770</name>
    <name evidence="13" type="ORF">CW845_08665</name>
    <name evidence="15" type="ORF">D4920_04525</name>
    <name evidence="14" type="ORF">D4B11_11655</name>
    <name evidence="16" type="ORF">D5N24_01835</name>
    <name evidence="24" type="ORF">DYZ80_00268</name>
    <name evidence="9" type="ORF">E1W56_02780</name>
    <name evidence="17" type="ORF">E5F58_01605</name>
    <name evidence="19" type="ORF">F6515_03015</name>
    <name evidence="20" type="ORF">FV747_04280</name>
    <name evidence="21" type="ORF">GHH22_07215</name>
    <name evidence="22" type="ORF">GI949_06030</name>
    <name evidence="23" type="ORF">HQN34_000634</name>
</gene>
<dbReference type="RefSeq" id="WP_003730922.1">
    <property type="nucleotide sequence ID" value="NC_021825.2"/>
</dbReference>
<dbReference type="Proteomes" id="UP000427828">
    <property type="component" value="Unassembled WGS sequence"/>
</dbReference>
<dbReference type="FunFam" id="3.30.2350.10:FF:000005">
    <property type="entry name" value="Pseudouridine synthase"/>
    <property type="match status" value="1"/>
</dbReference>
<evidence type="ECO:0000313" key="33">
    <source>
        <dbReference type="Proteomes" id="UP000527632"/>
    </source>
</evidence>
<dbReference type="PROSITE" id="PS01129">
    <property type="entry name" value="PSI_RLU"/>
    <property type="match status" value="1"/>
</dbReference>
<protein>
    <recommendedName>
        <fullName evidence="5">Pseudouridine synthase</fullName>
        <ecNumber evidence="5">5.4.99.-</ecNumber>
    </recommendedName>
</protein>
<comment type="caution">
    <text evidence="20">The sequence shown here is derived from an EMBL/GenBank/DDBJ whole genome shotgun (WGS) entry which is preliminary data.</text>
</comment>
<dbReference type="Proteomes" id="UP000528151">
    <property type="component" value="Unassembled WGS sequence"/>
</dbReference>
<reference evidence="24 25" key="1">
    <citation type="journal article" date="2018" name="BMC Genomics">
        <title>Genes significantly associated with lineage II food isolates of Listeria monocytogenes.</title>
        <authorList>
            <person name="Pirone-Davies C."/>
            <person name="Chen Y."/>
            <person name="Pightling A."/>
            <person name="Ryan G."/>
            <person name="Wang Y."/>
            <person name="Yao K."/>
            <person name="Hoffmann M."/>
            <person name="Allard M.W."/>
        </authorList>
    </citation>
    <scope>NUCLEOTIDE SEQUENCE [LARGE SCALE GENOMIC DNA]</scope>
    <source>
        <strain evidence="24 25">PNUSAL000550</strain>
    </source>
</reference>
<dbReference type="Gene3D" id="3.30.2350.10">
    <property type="entry name" value="Pseudouridine synthase"/>
    <property type="match status" value="1"/>
</dbReference>
<dbReference type="GO" id="GO:0140098">
    <property type="term" value="F:catalytic activity, acting on RNA"/>
    <property type="evidence" value="ECO:0007669"/>
    <property type="project" value="UniProtKB-ARBA"/>
</dbReference>
<dbReference type="EMBL" id="AABEMN010000017">
    <property type="protein sequence ID" value="EAG9520428.1"/>
    <property type="molecule type" value="Genomic_DNA"/>
</dbReference>
<dbReference type="GO" id="GO:0003723">
    <property type="term" value="F:RNA binding"/>
    <property type="evidence" value="ECO:0007669"/>
    <property type="project" value="InterPro"/>
</dbReference>
<dbReference type="EMBL" id="DAAJZA010000003">
    <property type="protein sequence ID" value="HAC1754530.1"/>
    <property type="molecule type" value="Genomic_DNA"/>
</dbReference>
<dbReference type="Proteomes" id="UP000272537">
    <property type="component" value="Unassembled WGS sequence"/>
</dbReference>
<dbReference type="Proteomes" id="UP000358545">
    <property type="component" value="Unassembled WGS sequence"/>
</dbReference>
<sequence>MFLEWKVETEEDGLLLRTFLKSKHISKQLLTAVKFGAEGKIEVNNEEQNVLYHVKAGDKVRLTFPTEQQNERLLAEYTDLDIIFEDDFLLIINKPAGMASIPSQYHPNGSVANFVKGHYETQGLTNAIHIVTRLDRETSGLMLIAKNRFAHARLSTFLQKGLLKRRYQAFTSGVLVEQKGSIEAPIGRKEVSIMERFVTPEGKYAKTNYEVLARYRAFDHVAIQLETGRTHQIRVHFSYIGHPLIGDDMYGGDTNLLKRQALHSCHLHLVHPLTEKYMAFDLPLPADMEEIIQKSK</sequence>
<dbReference type="CDD" id="cd02869">
    <property type="entry name" value="PseudoU_synth_RluA_like"/>
    <property type="match status" value="1"/>
</dbReference>
<comment type="similarity">
    <text evidence="2 5">Belongs to the pseudouridine synthase RluA family.</text>
</comment>
<dbReference type="EMBL" id="AABAGT010000002">
    <property type="protein sequence ID" value="EAG0866008.1"/>
    <property type="molecule type" value="Genomic_DNA"/>
</dbReference>
<evidence type="ECO:0000256" key="5">
    <source>
        <dbReference type="RuleBase" id="RU362028"/>
    </source>
</evidence>
<dbReference type="Proteomes" id="UP000530452">
    <property type="component" value="Unassembled WGS sequence"/>
</dbReference>
<dbReference type="EMBL" id="AABFVG010000002">
    <property type="protein sequence ID" value="EAH2281326.1"/>
    <property type="molecule type" value="Genomic_DNA"/>
</dbReference>
<evidence type="ECO:0000313" key="40">
    <source>
        <dbReference type="Proteomes" id="UP000843775"/>
    </source>
</evidence>
<feature type="domain" description="Pseudouridine synthase RsuA/RluA-like" evidence="6">
    <location>
        <begin position="89"/>
        <end position="238"/>
    </location>
</feature>
<feature type="active site" evidence="4">
    <location>
        <position position="135"/>
    </location>
</feature>
<dbReference type="EMBL" id="DAAEEB010000004">
    <property type="protein sequence ID" value="HAA8052944.1"/>
    <property type="molecule type" value="Genomic_DNA"/>
</dbReference>
<organism evidence="20 30">
    <name type="scientific">Listeria monocytogenes</name>
    <dbReference type="NCBI Taxonomy" id="1639"/>
    <lineage>
        <taxon>Bacteria</taxon>
        <taxon>Bacillati</taxon>
        <taxon>Bacillota</taxon>
        <taxon>Bacilli</taxon>
        <taxon>Bacillales</taxon>
        <taxon>Listeriaceae</taxon>
        <taxon>Listeria</taxon>
    </lineage>
</organism>
<dbReference type="NCBIfam" id="TIGR00005">
    <property type="entry name" value="rluA_subfam"/>
    <property type="match status" value="1"/>
</dbReference>
<evidence type="ECO:0000313" key="31">
    <source>
        <dbReference type="Proteomes" id="UP000489121"/>
    </source>
</evidence>
<dbReference type="EMBL" id="DABJAN010000001">
    <property type="protein sequence ID" value="HAJ9592459.1"/>
    <property type="molecule type" value="Genomic_DNA"/>
</dbReference>
<dbReference type="Proteomes" id="UP000548278">
    <property type="component" value="Unassembled WGS sequence"/>
</dbReference>
<reference evidence="27 28" key="4">
    <citation type="submission" date="2018-06" db="EMBL/GenBank/DDBJ databases">
        <authorList>
            <consortium name="GenomeTrakr: Next Generation Sequencing Network for Food Pathogen Tracability"/>
        </authorList>
    </citation>
    <scope>NUCLEOTIDE SEQUENCE [LARGE SCALE GENOMIC DNA]</scope>
    <source>
        <strain evidence="11 34">CFSAN063727</strain>
        <strain evidence="8 28">FDA00006494</strain>
        <strain evidence="7 27">FDA00007096</strain>
        <strain evidence="18 29">FLAG-51482A</strain>
        <strain evidence="17 33">LS1344</strain>
    </source>
</reference>
<evidence type="ECO:0000313" key="29">
    <source>
        <dbReference type="Proteomes" id="UP000427828"/>
    </source>
</evidence>
<evidence type="ECO:0000313" key="30">
    <source>
        <dbReference type="Proteomes" id="UP000467536"/>
    </source>
</evidence>
<dbReference type="Proteomes" id="UP000843775">
    <property type="component" value="Unassembled WGS sequence"/>
</dbReference>
<reference evidence="10 26" key="3">
    <citation type="submission" date="2018-06" db="EMBL/GenBank/DDBJ databases">
        <authorList>
            <consortium name="PulseNet: The National Subtyping Network for Foodborne Disease Surveillance"/>
            <person name="Tarr C.L."/>
            <person name="Trees E."/>
            <person name="Katz L.S."/>
            <person name="Carleton-Romer H.A."/>
            <person name="Stroika S."/>
            <person name="Kucerova Z."/>
            <person name="Roache K.F."/>
            <person name="Sabol A.L."/>
            <person name="Besser J."/>
            <person name="Gerner-Smidt P."/>
        </authorList>
    </citation>
    <scope>NUCLEOTIDE SEQUENCE [LARGE SCALE GENOMIC DNA]</scope>
    <source>
        <strain evidence="10 26">PNUSAL002180</strain>
        <strain evidence="19 31">PNUSAL005692</strain>
    </source>
</reference>
<dbReference type="EMBL" id="AALAQH010000001">
    <property type="protein sequence ID" value="ECX6923349.1"/>
    <property type="molecule type" value="Genomic_DNA"/>
</dbReference>
<dbReference type="GO" id="GO:0009982">
    <property type="term" value="F:pseudouridine synthase activity"/>
    <property type="evidence" value="ECO:0007669"/>
    <property type="project" value="InterPro"/>
</dbReference>
<dbReference type="InterPro" id="IPR050188">
    <property type="entry name" value="RluA_PseudoU_synthase"/>
</dbReference>
<dbReference type="EMBL" id="AABEKY010000004">
    <property type="protein sequence ID" value="EAG9387559.1"/>
    <property type="molecule type" value="Genomic_DNA"/>
</dbReference>
<evidence type="ECO:0000313" key="21">
    <source>
        <dbReference type="EMBL" id="HAA8052944.1"/>
    </source>
</evidence>
<evidence type="ECO:0000256" key="4">
    <source>
        <dbReference type="PIRSR" id="PIRSR606225-1"/>
    </source>
</evidence>
<evidence type="ECO:0000313" key="7">
    <source>
        <dbReference type="EMBL" id="EAC5549072.1"/>
    </source>
</evidence>
<evidence type="ECO:0000313" key="8">
    <source>
        <dbReference type="EMBL" id="EAE1337632.1"/>
    </source>
</evidence>
<evidence type="ECO:0000313" key="18">
    <source>
        <dbReference type="EMBL" id="ECX6923349.1"/>
    </source>
</evidence>
<dbReference type="PANTHER" id="PTHR21600">
    <property type="entry name" value="MITOCHONDRIAL RNA PSEUDOURIDINE SYNTHASE"/>
    <property type="match status" value="1"/>
</dbReference>
<evidence type="ECO:0000313" key="20">
    <source>
        <dbReference type="EMBL" id="EDO0985216.1"/>
    </source>
</evidence>
<evidence type="ECO:0000313" key="15">
    <source>
        <dbReference type="EMBL" id="EAH2281326.1"/>
    </source>
</evidence>
<dbReference type="Pfam" id="PF00849">
    <property type="entry name" value="PseudoU_synth_2"/>
    <property type="match status" value="1"/>
</dbReference>
<dbReference type="Proteomes" id="UP000840039">
    <property type="component" value="Unassembled WGS sequence"/>
</dbReference>
<dbReference type="Proteomes" id="UP000365297">
    <property type="component" value="Unassembled WGS sequence"/>
</dbReference>
<keyword evidence="3 5" id="KW-0413">Isomerase</keyword>
<evidence type="ECO:0000313" key="34">
    <source>
        <dbReference type="Proteomes" id="UP000528151"/>
    </source>
</evidence>
<evidence type="ECO:0000313" key="28">
    <source>
        <dbReference type="Proteomes" id="UP000379076"/>
    </source>
</evidence>
<evidence type="ECO:0000256" key="3">
    <source>
        <dbReference type="ARBA" id="ARBA00023235"/>
    </source>
</evidence>
<dbReference type="GO" id="GO:0000455">
    <property type="term" value="P:enzyme-directed rRNA pseudouridine synthesis"/>
    <property type="evidence" value="ECO:0007669"/>
    <property type="project" value="TreeGrafter"/>
</dbReference>
<dbReference type="EMBL" id="AAAIXK010000001">
    <property type="protein sequence ID" value="EAC5549072.1"/>
    <property type="molecule type" value="Genomic_DNA"/>
</dbReference>
<evidence type="ECO:0000313" key="13">
    <source>
        <dbReference type="EMBL" id="EAG9387559.1"/>
    </source>
</evidence>
<dbReference type="EMBL" id="AAASLB010000001">
    <property type="protein sequence ID" value="EAE4940970.1"/>
    <property type="molecule type" value="Genomic_DNA"/>
</dbReference>
<dbReference type="Proteomes" id="UP000379076">
    <property type="component" value="Unassembled WGS sequence"/>
</dbReference>
<accession>A0A0B8RF61</accession>
<evidence type="ECO:0000313" key="11">
    <source>
        <dbReference type="EMBL" id="EAG4463167.1"/>
    </source>
</evidence>
<evidence type="ECO:0000313" key="26">
    <source>
        <dbReference type="Proteomes" id="UP000358545"/>
    </source>
</evidence>
<evidence type="ECO:0000313" key="14">
    <source>
        <dbReference type="EMBL" id="EAG9520428.1"/>
    </source>
</evidence>
<evidence type="ECO:0000313" key="39">
    <source>
        <dbReference type="Proteomes" id="UP000843503"/>
    </source>
</evidence>
<evidence type="ECO:0000313" key="9">
    <source>
        <dbReference type="EMBL" id="EAE4940970.1"/>
    </source>
</evidence>
<name>A0A0B8RF61_LISMN</name>
<dbReference type="Proteomes" id="UP000533021">
    <property type="component" value="Unassembled WGS sequence"/>
</dbReference>
<dbReference type="EMBL" id="QXLS01000001">
    <property type="protein sequence ID" value="RKA10741.1"/>
    <property type="molecule type" value="Genomic_DNA"/>
</dbReference>
<evidence type="ECO:0000313" key="17">
    <source>
        <dbReference type="EMBL" id="EAH4240694.1"/>
    </source>
</evidence>
<dbReference type="InterPro" id="IPR020103">
    <property type="entry name" value="PsdUridine_synth_cat_dom_sf"/>
</dbReference>
<dbReference type="EMBL" id="AAAQQZ010000001">
    <property type="protein sequence ID" value="EAE1337632.1"/>
    <property type="molecule type" value="Genomic_DNA"/>
</dbReference>
<evidence type="ECO:0000256" key="2">
    <source>
        <dbReference type="ARBA" id="ARBA00010876"/>
    </source>
</evidence>
<dbReference type="SUPFAM" id="SSF55120">
    <property type="entry name" value="Pseudouridine synthase"/>
    <property type="match status" value="1"/>
</dbReference>
<dbReference type="EMBL" id="AABDGJ010000003">
    <property type="protein sequence ID" value="EAG6990066.1"/>
    <property type="molecule type" value="Genomic_DNA"/>
</dbReference>
<comment type="function">
    <text evidence="5">Responsible for synthesis of pseudouridine from uracil.</text>
</comment>
<dbReference type="InterPro" id="IPR006225">
    <property type="entry name" value="PsdUridine_synth_RluC/D"/>
</dbReference>
<dbReference type="KEGG" id="lmok:CQ02_05060"/>
<evidence type="ECO:0000313" key="19">
    <source>
        <dbReference type="EMBL" id="ECY9781959.1"/>
    </source>
</evidence>
<dbReference type="EC" id="5.4.99.-" evidence="5"/>
<reference evidence="23" key="7">
    <citation type="submission" date="2020-05" db="EMBL/GenBank/DDBJ databases">
        <authorList>
            <consortium name="NCBI Pathogen Detection Project"/>
        </authorList>
    </citation>
    <scope>NUCLEOTIDE SEQUENCE</scope>
    <source>
        <strain evidence="21">09CEB371LM</strain>
        <strain evidence="23">2017-325981-023-01</strain>
        <strain evidence="22">DMG1500109</strain>
    </source>
</reference>
<evidence type="ECO:0000313" key="24">
    <source>
        <dbReference type="EMBL" id="RKA10741.1"/>
    </source>
</evidence>
<evidence type="ECO:0000259" key="6">
    <source>
        <dbReference type="Pfam" id="PF00849"/>
    </source>
</evidence>
<evidence type="ECO:0000256" key="1">
    <source>
        <dbReference type="ARBA" id="ARBA00000073"/>
    </source>
</evidence>
<reference evidence="39 40" key="2">
    <citation type="journal article" date="2018" name="Genome Biol.">
        <title>SKESA: strategic k-mer extension for scrupulous assemblies.</title>
        <authorList>
            <person name="Souvorov A."/>
            <person name="Agarwala R."/>
            <person name="Lipman D.J."/>
        </authorList>
    </citation>
    <scope>NUCLEOTIDE SEQUENCE [LARGE SCALE GENOMIC DNA]</scope>
    <source>
        <strain evidence="21">09CEB371LM</strain>
        <strain evidence="23">2017-325981-023-01</strain>
        <strain evidence="22 40">DMG1500109</strain>
    </source>
</reference>
<dbReference type="Proteomes" id="UP000546397">
    <property type="component" value="Unassembled WGS sequence"/>
</dbReference>
<comment type="catalytic activity">
    <reaction evidence="1 5">
        <text>a uridine in RNA = a pseudouridine in RNA</text>
        <dbReference type="Rhea" id="RHEA:48348"/>
        <dbReference type="Rhea" id="RHEA-COMP:12068"/>
        <dbReference type="Rhea" id="RHEA-COMP:12069"/>
        <dbReference type="ChEBI" id="CHEBI:65314"/>
        <dbReference type="ChEBI" id="CHEBI:65315"/>
    </reaction>
</comment>
<dbReference type="InterPro" id="IPR006224">
    <property type="entry name" value="PsdUridine_synth_RluA-like_CS"/>
</dbReference>
<evidence type="ECO:0000313" key="32">
    <source>
        <dbReference type="Proteomes" id="UP000522199"/>
    </source>
</evidence>
<evidence type="ECO:0000313" key="38">
    <source>
        <dbReference type="Proteomes" id="UP000548278"/>
    </source>
</evidence>
<dbReference type="Proteomes" id="UP000467536">
    <property type="component" value="Unassembled WGS sequence"/>
</dbReference>
<dbReference type="Proteomes" id="UP000489121">
    <property type="component" value="Unassembled WGS sequence"/>
</dbReference>
<dbReference type="AlphaFoldDB" id="A0A0B8RF61"/>
<dbReference type="InterPro" id="IPR006145">
    <property type="entry name" value="PsdUridine_synth_RsuA/RluA"/>
</dbReference>
<dbReference type="EMBL" id="AABGUK010000001">
    <property type="protein sequence ID" value="EAH4240694.1"/>
    <property type="molecule type" value="Genomic_DNA"/>
</dbReference>